<dbReference type="Pfam" id="PF08613">
    <property type="entry name" value="Cyclin"/>
    <property type="match status" value="2"/>
</dbReference>
<dbReference type="STRING" id="436907.A7TJ11"/>
<dbReference type="EMBL" id="DS480399">
    <property type="protein sequence ID" value="EDO17710.1"/>
    <property type="molecule type" value="Genomic_DNA"/>
</dbReference>
<feature type="region of interest" description="Disordered" evidence="1">
    <location>
        <begin position="88"/>
        <end position="152"/>
    </location>
</feature>
<dbReference type="OMA" id="YRRWILN"/>
<proteinExistence type="predicted"/>
<evidence type="ECO:0008006" key="4">
    <source>
        <dbReference type="Google" id="ProtNLM"/>
    </source>
</evidence>
<name>A7TJ11_VANPO</name>
<dbReference type="RefSeq" id="XP_001645568.1">
    <property type="nucleotide sequence ID" value="XM_001645518.1"/>
</dbReference>
<dbReference type="AlphaFoldDB" id="A7TJ11"/>
<gene>
    <name evidence="2" type="ORF">Kpol_1033p13</name>
</gene>
<dbReference type="GO" id="GO:0005634">
    <property type="term" value="C:nucleus"/>
    <property type="evidence" value="ECO:0007669"/>
    <property type="project" value="TreeGrafter"/>
</dbReference>
<dbReference type="FunCoup" id="A7TJ11">
    <property type="interactions" value="133"/>
</dbReference>
<dbReference type="OrthoDB" id="1060854at2759"/>
<dbReference type="PhylomeDB" id="A7TJ11"/>
<evidence type="ECO:0000313" key="2">
    <source>
        <dbReference type="EMBL" id="EDO17710.1"/>
    </source>
</evidence>
<dbReference type="GeneID" id="5545952"/>
<dbReference type="eggNOG" id="KOG1674">
    <property type="taxonomic scope" value="Eukaryota"/>
</dbReference>
<dbReference type="Gene3D" id="1.10.472.10">
    <property type="entry name" value="Cyclin-like"/>
    <property type="match status" value="2"/>
</dbReference>
<dbReference type="PANTHER" id="PTHR15615">
    <property type="match status" value="1"/>
</dbReference>
<organism evidence="3">
    <name type="scientific">Vanderwaltozyma polyspora (strain ATCC 22028 / DSM 70294 / BCRC 21397 / CBS 2163 / NBRC 10782 / NRRL Y-8283 / UCD 57-17)</name>
    <name type="common">Kluyveromyces polysporus</name>
    <dbReference type="NCBI Taxonomy" id="436907"/>
    <lineage>
        <taxon>Eukaryota</taxon>
        <taxon>Fungi</taxon>
        <taxon>Dikarya</taxon>
        <taxon>Ascomycota</taxon>
        <taxon>Saccharomycotina</taxon>
        <taxon>Saccharomycetes</taxon>
        <taxon>Saccharomycetales</taxon>
        <taxon>Saccharomycetaceae</taxon>
        <taxon>Vanderwaltozyma</taxon>
    </lineage>
</organism>
<sequence>MLTALLDKIIKSNDRLALMGPDSNNDLLMNKDNSMAQSVLSFRGKHIPQISLEQYFQRIQKYCPITNDVFISLLVYFDRISKRCNNCVPSQDNPDGEDTNNKNGNDNDNNNDYYNSNINNSSNNSNNNNNNSSNNNSNNNSNSNNNGINEKNHNSQHQQLQIFVMDSYNIHRLIIAGVTVSTKFFSDLFYSNSRYARVGGISLQELNNLELQFLLMCDFHLLISVEELQRYADLLARFWQNNLKTNENLN</sequence>
<dbReference type="InParanoid" id="A7TJ11"/>
<dbReference type="Proteomes" id="UP000000267">
    <property type="component" value="Unassembled WGS sequence"/>
</dbReference>
<dbReference type="KEGG" id="vpo:Kpol_1033p13"/>
<feature type="compositionally biased region" description="Low complexity" evidence="1">
    <location>
        <begin position="101"/>
        <end position="149"/>
    </location>
</feature>
<dbReference type="InterPro" id="IPR013922">
    <property type="entry name" value="Cyclin_PHO80-like"/>
</dbReference>
<dbReference type="GO" id="GO:0000307">
    <property type="term" value="C:cyclin-dependent protein kinase holoenzyme complex"/>
    <property type="evidence" value="ECO:0007669"/>
    <property type="project" value="EnsemblFungi"/>
</dbReference>
<evidence type="ECO:0000256" key="1">
    <source>
        <dbReference type="SAM" id="MobiDB-lite"/>
    </source>
</evidence>
<dbReference type="GO" id="GO:0005979">
    <property type="term" value="P:regulation of glycogen biosynthetic process"/>
    <property type="evidence" value="ECO:0007669"/>
    <property type="project" value="EnsemblFungi"/>
</dbReference>
<reference evidence="2 3" key="1">
    <citation type="journal article" date="2007" name="Proc. Natl. Acad. Sci. U.S.A.">
        <title>Independent sorting-out of thousands of duplicated gene pairs in two yeast species descended from a whole-genome duplication.</title>
        <authorList>
            <person name="Scannell D.R."/>
            <person name="Frank A.C."/>
            <person name="Conant G.C."/>
            <person name="Byrne K.P."/>
            <person name="Woolfit M."/>
            <person name="Wolfe K.H."/>
        </authorList>
    </citation>
    <scope>NUCLEOTIDE SEQUENCE [LARGE SCALE GENOMIC DNA]</scope>
    <source>
        <strain evidence="3">ATCC 22028 / DSM 70294 / BCRC 21397 / CBS 2163 / NBRC 10782 / NRRL Y-8283 / UCD 57-17</strain>
    </source>
</reference>
<protein>
    <recommendedName>
        <fullName evidence="4">Cyclin</fullName>
    </recommendedName>
</protein>
<dbReference type="GO" id="GO:0005981">
    <property type="term" value="P:regulation of glycogen catabolic process"/>
    <property type="evidence" value="ECO:0007669"/>
    <property type="project" value="EnsemblFungi"/>
</dbReference>
<evidence type="ECO:0000313" key="3">
    <source>
        <dbReference type="Proteomes" id="UP000000267"/>
    </source>
</evidence>
<accession>A7TJ11</accession>
<dbReference type="GO" id="GO:0019901">
    <property type="term" value="F:protein kinase binding"/>
    <property type="evidence" value="ECO:0007669"/>
    <property type="project" value="InterPro"/>
</dbReference>
<dbReference type="HOGENOM" id="CLU_013692_0_0_1"/>
<dbReference type="PANTHER" id="PTHR15615:SF94">
    <property type="entry name" value="PHO85 CYCLIN-6-RELATED"/>
    <property type="match status" value="1"/>
</dbReference>
<dbReference type="CDD" id="cd20558">
    <property type="entry name" value="CYCLIN_ScPCL7-like"/>
    <property type="match status" value="1"/>
</dbReference>
<keyword evidence="3" id="KW-1185">Reference proteome</keyword>
<dbReference type="GO" id="GO:0016538">
    <property type="term" value="F:cyclin-dependent protein serine/threonine kinase regulator activity"/>
    <property type="evidence" value="ECO:0007669"/>
    <property type="project" value="TreeGrafter"/>
</dbReference>